<evidence type="ECO:0000313" key="1">
    <source>
        <dbReference type="Ensembl" id="ENSNFUP00015031732.1"/>
    </source>
</evidence>
<name>A0A8C6MCA7_NOTFU</name>
<evidence type="ECO:0000313" key="2">
    <source>
        <dbReference type="Proteomes" id="UP000694548"/>
    </source>
</evidence>
<protein>
    <submittedName>
        <fullName evidence="1">Uncharacterized protein</fullName>
    </submittedName>
</protein>
<dbReference type="Ensembl" id="ENSNFUT00015033163.1">
    <property type="protein sequence ID" value="ENSNFUP00015031732.1"/>
    <property type="gene ID" value="ENSNFUG00015015522.1"/>
</dbReference>
<organism evidence="1 2">
    <name type="scientific">Nothobranchius furzeri</name>
    <name type="common">Turquoise killifish</name>
    <dbReference type="NCBI Taxonomy" id="105023"/>
    <lineage>
        <taxon>Eukaryota</taxon>
        <taxon>Metazoa</taxon>
        <taxon>Chordata</taxon>
        <taxon>Craniata</taxon>
        <taxon>Vertebrata</taxon>
        <taxon>Euteleostomi</taxon>
        <taxon>Actinopterygii</taxon>
        <taxon>Neopterygii</taxon>
        <taxon>Teleostei</taxon>
        <taxon>Neoteleostei</taxon>
        <taxon>Acanthomorphata</taxon>
        <taxon>Ovalentaria</taxon>
        <taxon>Atherinomorphae</taxon>
        <taxon>Cyprinodontiformes</taxon>
        <taxon>Nothobranchiidae</taxon>
        <taxon>Nothobranchius</taxon>
    </lineage>
</organism>
<reference evidence="1" key="1">
    <citation type="submission" date="2025-08" db="UniProtKB">
        <authorList>
            <consortium name="Ensembl"/>
        </authorList>
    </citation>
    <scope>IDENTIFICATION</scope>
</reference>
<proteinExistence type="predicted"/>
<reference evidence="1" key="2">
    <citation type="submission" date="2025-09" db="UniProtKB">
        <authorList>
            <consortium name="Ensembl"/>
        </authorList>
    </citation>
    <scope>IDENTIFICATION</scope>
</reference>
<keyword evidence="2" id="KW-1185">Reference proteome</keyword>
<accession>A0A8C6MCA7</accession>
<dbReference type="AlphaFoldDB" id="A0A8C6MCA7"/>
<dbReference type="Proteomes" id="UP000694548">
    <property type="component" value="Unassembled WGS sequence"/>
</dbReference>
<sequence>VHTLNDVPTVVEDPTDVLCVDGTGKVRITVMLPITAGSSTSCLFRNNITEIVFRNLQPITDQGELAPANNRAESITNQRRGCTDAVPIGPDRSEQIQGLSESVGGVVLSDHHVVAAAGCHKDDGQTFNSTCVVLTIETLDPLPALDALEVHFVHLEPGFKDPRSQNPTAITWYCHINHKSCPLFIHHHNVCLVCHHHFSSLGLEVPQDLIHTISPHTCKERATTTAASALNQQLRIMTISGWEKRTPTALKTFWNRPLGSFWFNEFTVGEEKSLFWPQWCLSVKIKE</sequence>
<dbReference type="GeneTree" id="ENSGT00940000177091"/>